<dbReference type="RefSeq" id="WP_344220785.1">
    <property type="nucleotide sequence ID" value="NZ_BAAAOS010000053.1"/>
</dbReference>
<evidence type="ECO:0000256" key="1">
    <source>
        <dbReference type="SAM" id="MobiDB-lite"/>
    </source>
</evidence>
<comment type="caution">
    <text evidence="2">The sequence shown here is derived from an EMBL/GenBank/DDBJ whole genome shotgun (WGS) entry which is preliminary data.</text>
</comment>
<sequence>MSIAETVEPSQYLAYQNGRAAFLLSELLSGEASKFVQFEARTWLAQHESWLSDSDEVDADPWDYTGEDDEDEADEINDDRPGSKVLYSEGWI</sequence>
<name>A0ABP4Q9I8_9ACTN</name>
<accession>A0ABP4Q9I8</accession>
<feature type="region of interest" description="Disordered" evidence="1">
    <location>
        <begin position="54"/>
        <end position="82"/>
    </location>
</feature>
<proteinExistence type="predicted"/>
<dbReference type="EMBL" id="BAAAOS010000053">
    <property type="protein sequence ID" value="GAA1603818.1"/>
    <property type="molecule type" value="Genomic_DNA"/>
</dbReference>
<protein>
    <submittedName>
        <fullName evidence="2">Uncharacterized protein</fullName>
    </submittedName>
</protein>
<gene>
    <name evidence="2" type="ORF">GCM10009789_67290</name>
</gene>
<evidence type="ECO:0000313" key="3">
    <source>
        <dbReference type="Proteomes" id="UP001500393"/>
    </source>
</evidence>
<keyword evidence="3" id="KW-1185">Reference proteome</keyword>
<dbReference type="Proteomes" id="UP001500393">
    <property type="component" value="Unassembled WGS sequence"/>
</dbReference>
<feature type="compositionally biased region" description="Acidic residues" evidence="1">
    <location>
        <begin position="54"/>
        <end position="77"/>
    </location>
</feature>
<reference evidence="3" key="1">
    <citation type="journal article" date="2019" name="Int. J. Syst. Evol. Microbiol.">
        <title>The Global Catalogue of Microorganisms (GCM) 10K type strain sequencing project: providing services to taxonomists for standard genome sequencing and annotation.</title>
        <authorList>
            <consortium name="The Broad Institute Genomics Platform"/>
            <consortium name="The Broad Institute Genome Sequencing Center for Infectious Disease"/>
            <person name="Wu L."/>
            <person name="Ma J."/>
        </authorList>
    </citation>
    <scope>NUCLEOTIDE SEQUENCE [LARGE SCALE GENOMIC DNA]</scope>
    <source>
        <strain evidence="3">JCM 14969</strain>
    </source>
</reference>
<organism evidence="2 3">
    <name type="scientific">Kribbella sancticallisti</name>
    <dbReference type="NCBI Taxonomy" id="460087"/>
    <lineage>
        <taxon>Bacteria</taxon>
        <taxon>Bacillati</taxon>
        <taxon>Actinomycetota</taxon>
        <taxon>Actinomycetes</taxon>
        <taxon>Propionibacteriales</taxon>
        <taxon>Kribbellaceae</taxon>
        <taxon>Kribbella</taxon>
    </lineage>
</organism>
<evidence type="ECO:0000313" key="2">
    <source>
        <dbReference type="EMBL" id="GAA1603818.1"/>
    </source>
</evidence>